<evidence type="ECO:0000313" key="10">
    <source>
        <dbReference type="EMBL" id="SFD40636.1"/>
    </source>
</evidence>
<dbReference type="CDD" id="cd06582">
    <property type="entry name" value="TM_PBP1_LivH_like"/>
    <property type="match status" value="1"/>
</dbReference>
<feature type="transmembrane region" description="Helical" evidence="9">
    <location>
        <begin position="232"/>
        <end position="257"/>
    </location>
</feature>
<sequence length="298" mass="31352">MTVFLSQSFTGISIGAVLLLIALGLSLTFGQMGVINMAHGEFIMAGAYTTYVLQQSIGGAGVSLLLSLPLAFLVAGAMGVLLEWLLIRHLYARPLDTLLVTWGVSLFLQQLARDIFGAPNVQVRAPEWLTGNVRLIGGEHPFTLAHNRIFILALALAALVSLALTLRVSPLGRRIRAVVQHRDLAEASGIATARVDRVTFFIGSGLAGLAGVALTLVGPIGPTMGTNLIIDAFLVVVVGGIGRLRGAVIAAFALGVLQAVVEYSATVSVAKVTVLVGIVAFLQWRPQGISTLRTRSLV</sequence>
<evidence type="ECO:0000256" key="5">
    <source>
        <dbReference type="ARBA" id="ARBA00022970"/>
    </source>
</evidence>
<keyword evidence="4 9" id="KW-0812">Transmembrane</keyword>
<dbReference type="RefSeq" id="WP_093840764.1">
    <property type="nucleotide sequence ID" value="NZ_FOLM01000014.1"/>
</dbReference>
<feature type="transmembrane region" description="Helical" evidence="9">
    <location>
        <begin position="12"/>
        <end position="30"/>
    </location>
</feature>
<accession>A0A1I1S270</accession>
<keyword evidence="6 9" id="KW-1133">Transmembrane helix</keyword>
<dbReference type="Pfam" id="PF02653">
    <property type="entry name" value="BPD_transp_2"/>
    <property type="match status" value="1"/>
</dbReference>
<evidence type="ECO:0000256" key="4">
    <source>
        <dbReference type="ARBA" id="ARBA00022692"/>
    </source>
</evidence>
<evidence type="ECO:0000256" key="7">
    <source>
        <dbReference type="ARBA" id="ARBA00023136"/>
    </source>
</evidence>
<organism evidence="10 11">
    <name type="scientific">Streptomyces aidingensis</name>
    <dbReference type="NCBI Taxonomy" id="910347"/>
    <lineage>
        <taxon>Bacteria</taxon>
        <taxon>Bacillati</taxon>
        <taxon>Actinomycetota</taxon>
        <taxon>Actinomycetes</taxon>
        <taxon>Kitasatosporales</taxon>
        <taxon>Streptomycetaceae</taxon>
        <taxon>Streptomyces</taxon>
    </lineage>
</organism>
<dbReference type="EMBL" id="FOLM01000014">
    <property type="protein sequence ID" value="SFD40636.1"/>
    <property type="molecule type" value="Genomic_DNA"/>
</dbReference>
<comment type="similarity">
    <text evidence="8">Belongs to the binding-protein-dependent transport system permease family. LivHM subfamily.</text>
</comment>
<keyword evidence="2" id="KW-0813">Transport</keyword>
<dbReference type="AlphaFoldDB" id="A0A1I1S270"/>
<evidence type="ECO:0000256" key="8">
    <source>
        <dbReference type="ARBA" id="ARBA00037998"/>
    </source>
</evidence>
<dbReference type="OrthoDB" id="9814461at2"/>
<dbReference type="PANTHER" id="PTHR11795:SF447">
    <property type="entry name" value="ABC TRANSPORTER PERMEASE PROTEIN"/>
    <property type="match status" value="1"/>
</dbReference>
<feature type="transmembrane region" description="Helical" evidence="9">
    <location>
        <begin position="198"/>
        <end position="220"/>
    </location>
</feature>
<dbReference type="NCBIfam" id="TIGR03409">
    <property type="entry name" value="urea_trans_UrtB"/>
    <property type="match status" value="1"/>
</dbReference>
<keyword evidence="11" id="KW-1185">Reference proteome</keyword>
<dbReference type="PANTHER" id="PTHR11795">
    <property type="entry name" value="BRANCHED-CHAIN AMINO ACID TRANSPORT SYSTEM PERMEASE PROTEIN LIVH"/>
    <property type="match status" value="1"/>
</dbReference>
<keyword evidence="7 9" id="KW-0472">Membrane</keyword>
<evidence type="ECO:0000313" key="11">
    <source>
        <dbReference type="Proteomes" id="UP000199207"/>
    </source>
</evidence>
<evidence type="ECO:0000256" key="6">
    <source>
        <dbReference type="ARBA" id="ARBA00022989"/>
    </source>
</evidence>
<protein>
    <submittedName>
        <fullName evidence="10">Urea transport system permease protein</fullName>
    </submittedName>
</protein>
<reference evidence="10 11" key="1">
    <citation type="submission" date="2016-10" db="EMBL/GenBank/DDBJ databases">
        <authorList>
            <person name="de Groot N.N."/>
        </authorList>
    </citation>
    <scope>NUCLEOTIDE SEQUENCE [LARGE SCALE GENOMIC DNA]</scope>
    <source>
        <strain evidence="10 11">CGMCC 4.5739</strain>
    </source>
</reference>
<feature type="transmembrane region" description="Helical" evidence="9">
    <location>
        <begin position="263"/>
        <end position="284"/>
    </location>
</feature>
<dbReference type="STRING" id="910347.SAMN05421773_114150"/>
<evidence type="ECO:0000256" key="2">
    <source>
        <dbReference type="ARBA" id="ARBA00022448"/>
    </source>
</evidence>
<evidence type="ECO:0000256" key="3">
    <source>
        <dbReference type="ARBA" id="ARBA00022475"/>
    </source>
</evidence>
<proteinExistence type="inferred from homology"/>
<gene>
    <name evidence="10" type="ORF">SAMN05421773_114150</name>
</gene>
<keyword evidence="5" id="KW-0029">Amino-acid transport</keyword>
<keyword evidence="3" id="KW-1003">Cell membrane</keyword>
<evidence type="ECO:0000256" key="9">
    <source>
        <dbReference type="SAM" id="Phobius"/>
    </source>
</evidence>
<comment type="subcellular location">
    <subcellularLocation>
        <location evidence="1">Cell membrane</location>
        <topology evidence="1">Multi-pass membrane protein</topology>
    </subcellularLocation>
</comment>
<feature type="transmembrane region" description="Helical" evidence="9">
    <location>
        <begin position="149"/>
        <end position="168"/>
    </location>
</feature>
<dbReference type="InterPro" id="IPR017779">
    <property type="entry name" value="ABC_UrtB_bac"/>
</dbReference>
<dbReference type="InterPro" id="IPR001851">
    <property type="entry name" value="ABC_transp_permease"/>
</dbReference>
<dbReference type="GO" id="GO:0022857">
    <property type="term" value="F:transmembrane transporter activity"/>
    <property type="evidence" value="ECO:0007669"/>
    <property type="project" value="InterPro"/>
</dbReference>
<name>A0A1I1S270_9ACTN</name>
<evidence type="ECO:0000256" key="1">
    <source>
        <dbReference type="ARBA" id="ARBA00004651"/>
    </source>
</evidence>
<dbReference type="Proteomes" id="UP000199207">
    <property type="component" value="Unassembled WGS sequence"/>
</dbReference>
<dbReference type="GO" id="GO:0006865">
    <property type="term" value="P:amino acid transport"/>
    <property type="evidence" value="ECO:0007669"/>
    <property type="project" value="UniProtKB-KW"/>
</dbReference>
<dbReference type="InterPro" id="IPR052157">
    <property type="entry name" value="BCAA_transport_permease"/>
</dbReference>
<dbReference type="GO" id="GO:0005886">
    <property type="term" value="C:plasma membrane"/>
    <property type="evidence" value="ECO:0007669"/>
    <property type="project" value="UniProtKB-SubCell"/>
</dbReference>
<feature type="transmembrane region" description="Helical" evidence="9">
    <location>
        <begin position="68"/>
        <end position="87"/>
    </location>
</feature>